<dbReference type="GO" id="GO:0006979">
    <property type="term" value="P:response to oxidative stress"/>
    <property type="evidence" value="ECO:0007669"/>
    <property type="project" value="TreeGrafter"/>
</dbReference>
<evidence type="ECO:0000313" key="2">
    <source>
        <dbReference type="EMBL" id="VDC32033.1"/>
    </source>
</evidence>
<dbReference type="RefSeq" id="WP_124087985.1">
    <property type="nucleotide sequence ID" value="NZ_UXAW01000090.1"/>
</dbReference>
<accession>A0A3P5XBH6</accession>
<dbReference type="NCBIfam" id="NF006040">
    <property type="entry name" value="PRK08183.1"/>
    <property type="match status" value="1"/>
</dbReference>
<protein>
    <submittedName>
        <fullName evidence="2">NADH dehydrogenase</fullName>
    </submittedName>
</protein>
<feature type="region of interest" description="Disordered" evidence="1">
    <location>
        <begin position="76"/>
        <end position="125"/>
    </location>
</feature>
<dbReference type="Pfam" id="PF05071">
    <property type="entry name" value="NDUFA12"/>
    <property type="match status" value="1"/>
</dbReference>
<dbReference type="PANTHER" id="PTHR12910">
    <property type="entry name" value="NADH-UBIQUINONE OXIDOREDUCTASE SUBUNIT B17.2"/>
    <property type="match status" value="1"/>
</dbReference>
<dbReference type="OrthoDB" id="9795340at2"/>
<reference evidence="2 3" key="1">
    <citation type="submission" date="2018-11" db="EMBL/GenBank/DDBJ databases">
        <authorList>
            <person name="Criscuolo A."/>
        </authorList>
    </citation>
    <scope>NUCLEOTIDE SEQUENCE [LARGE SCALE GENOMIC DNA]</scope>
    <source>
        <strain evidence="2">ACIP111625</strain>
    </source>
</reference>
<evidence type="ECO:0000313" key="3">
    <source>
        <dbReference type="Proteomes" id="UP000277498"/>
    </source>
</evidence>
<gene>
    <name evidence="2" type="ORF">XINFAN_03282</name>
</gene>
<organism evidence="2 3">
    <name type="scientific">Pseudogemmobacter humi</name>
    <dbReference type="NCBI Taxonomy" id="2483812"/>
    <lineage>
        <taxon>Bacteria</taxon>
        <taxon>Pseudomonadati</taxon>
        <taxon>Pseudomonadota</taxon>
        <taxon>Alphaproteobacteria</taxon>
        <taxon>Rhodobacterales</taxon>
        <taxon>Paracoccaceae</taxon>
        <taxon>Pseudogemmobacter</taxon>
    </lineage>
</organism>
<dbReference type="PANTHER" id="PTHR12910:SF2">
    <property type="entry name" value="NADH DEHYDROGENASE [UBIQUINONE] 1 ALPHA SUBCOMPLEX SUBUNIT 12"/>
    <property type="match status" value="1"/>
</dbReference>
<dbReference type="GO" id="GO:0045271">
    <property type="term" value="C:respiratory chain complex I"/>
    <property type="evidence" value="ECO:0007669"/>
    <property type="project" value="InterPro"/>
</dbReference>
<proteinExistence type="predicted"/>
<dbReference type="EMBL" id="UXAW01000090">
    <property type="protein sequence ID" value="VDC32033.1"/>
    <property type="molecule type" value="Genomic_DNA"/>
</dbReference>
<name>A0A3P5XBH6_9RHOB</name>
<dbReference type="Proteomes" id="UP000277498">
    <property type="component" value="Unassembled WGS sequence"/>
</dbReference>
<dbReference type="InterPro" id="IPR007763">
    <property type="entry name" value="NDUFA12"/>
</dbReference>
<keyword evidence="3" id="KW-1185">Reference proteome</keyword>
<dbReference type="AlphaFoldDB" id="A0A3P5XBH6"/>
<sequence length="125" mass="14733">MKKFLLSFLTWWNSETLNTRFFTWRKGVKVGEDEEGNIYYRSHDGKKRWVIFNGEMEASRVPPDWHGWLHHTYEQPPTEAPLPHKPWEKPHSENLTGSDLAYAPPGSIRRGAPVARQDYEAWQPE</sequence>
<evidence type="ECO:0000256" key="1">
    <source>
        <dbReference type="SAM" id="MobiDB-lite"/>
    </source>
</evidence>